<dbReference type="PANTHER" id="PTHR46910">
    <property type="entry name" value="TRANSCRIPTION FACTOR PDR1"/>
    <property type="match status" value="1"/>
</dbReference>
<dbReference type="GO" id="GO:0003700">
    <property type="term" value="F:DNA-binding transcription factor activity"/>
    <property type="evidence" value="ECO:0007669"/>
    <property type="project" value="InterPro"/>
</dbReference>
<sequence>MQQLASANDELTRKLDEAAKEILHLRKRIRRSQIPLISAQGRRRHPEKGHVSINDGGIEYISRGLSKRGPEAADFKLYLQDPSLWPVSKRRPNHWTLFYESTSYSFKKELVKRLISSITRELCLEKVHFSLSALGFLFNTLDEAQFQSELEFCLAHNASIFILDEEVTEHPDQFNMRRKRFGWFSVLYALLALAFYVHQDTTEHYRMHHPDTNLDRSHACYLASLECIHRSDFVENPNLHVLQAFSILLMTLQGFGNTAVAYSLLNDMIDTALRMGIPSDEQSVSRRVWTSLVIVDALEVYGRSSIITSDLCLDSIDPQFTSSSFQQTLARIALIRKRCSSVGQADAKQTLLAANSELIDLLTATKALLDVQDLQRPPDDPYWVRRHVILDTLYAQIAHINQSLASYTSKDEWMLKYRSTCVCYSLLTLELFMSQVTLQHYRIWSLVHHVLTSSVFLIVDVLMNIQLQQNDQRVILVVECLKFIDNLGYDHLEDRGSGLINELLACITCTTPEGVVTFQNMSHDEILRYVRESGRDLGVSGNSVVSFRDGLQRASEDEIESWAESLFQWTEFIDWLNTY</sequence>
<keyword evidence="3" id="KW-0238">DNA-binding</keyword>
<keyword evidence="7" id="KW-0472">Membrane</keyword>
<gene>
    <name evidence="9" type="ORF">OGATHE_004164</name>
</gene>
<feature type="coiled-coil region" evidence="6">
    <location>
        <begin position="1"/>
        <end position="28"/>
    </location>
</feature>
<protein>
    <recommendedName>
        <fullName evidence="8">Xylanolytic transcriptional activator regulatory domain-containing protein</fullName>
    </recommendedName>
</protein>
<evidence type="ECO:0000256" key="5">
    <source>
        <dbReference type="ARBA" id="ARBA00023242"/>
    </source>
</evidence>
<dbReference type="InterPro" id="IPR007219">
    <property type="entry name" value="XnlR_reg_dom"/>
</dbReference>
<keyword evidence="10" id="KW-1185">Reference proteome</keyword>
<reference evidence="9" key="2">
    <citation type="submission" date="2021-01" db="EMBL/GenBank/DDBJ databases">
        <authorList>
            <person name="Schikora-Tamarit M.A."/>
        </authorList>
    </citation>
    <scope>NUCLEOTIDE SEQUENCE</scope>
    <source>
        <strain evidence="9">NCAIM Y.01608</strain>
    </source>
</reference>
<evidence type="ECO:0000256" key="6">
    <source>
        <dbReference type="SAM" id="Coils"/>
    </source>
</evidence>
<evidence type="ECO:0000256" key="3">
    <source>
        <dbReference type="ARBA" id="ARBA00023125"/>
    </source>
</evidence>
<evidence type="ECO:0000313" key="9">
    <source>
        <dbReference type="EMBL" id="KAH3665348.1"/>
    </source>
</evidence>
<organism evidence="9 10">
    <name type="scientific">Ogataea polymorpha</name>
    <dbReference type="NCBI Taxonomy" id="460523"/>
    <lineage>
        <taxon>Eukaryota</taxon>
        <taxon>Fungi</taxon>
        <taxon>Dikarya</taxon>
        <taxon>Ascomycota</taxon>
        <taxon>Saccharomycotina</taxon>
        <taxon>Pichiomycetes</taxon>
        <taxon>Pichiales</taxon>
        <taxon>Pichiaceae</taxon>
        <taxon>Ogataea</taxon>
    </lineage>
</organism>
<dbReference type="Proteomes" id="UP000788993">
    <property type="component" value="Unassembled WGS sequence"/>
</dbReference>
<dbReference type="Pfam" id="PF04082">
    <property type="entry name" value="Fungal_trans"/>
    <property type="match status" value="1"/>
</dbReference>
<accession>A0A9P8P3V9</accession>
<dbReference type="EMBL" id="JAEUBD010001178">
    <property type="protein sequence ID" value="KAH3665348.1"/>
    <property type="molecule type" value="Genomic_DNA"/>
</dbReference>
<dbReference type="GO" id="GO:0005634">
    <property type="term" value="C:nucleus"/>
    <property type="evidence" value="ECO:0007669"/>
    <property type="project" value="UniProtKB-SubCell"/>
</dbReference>
<dbReference type="AlphaFoldDB" id="A0A9P8P3V9"/>
<evidence type="ECO:0000259" key="8">
    <source>
        <dbReference type="Pfam" id="PF04082"/>
    </source>
</evidence>
<keyword evidence="7" id="KW-0812">Transmembrane</keyword>
<keyword evidence="2" id="KW-0805">Transcription regulation</keyword>
<evidence type="ECO:0000256" key="1">
    <source>
        <dbReference type="ARBA" id="ARBA00004123"/>
    </source>
</evidence>
<evidence type="ECO:0000256" key="4">
    <source>
        <dbReference type="ARBA" id="ARBA00023163"/>
    </source>
</evidence>
<keyword evidence="5" id="KW-0539">Nucleus</keyword>
<dbReference type="GO" id="GO:0003677">
    <property type="term" value="F:DNA binding"/>
    <property type="evidence" value="ECO:0007669"/>
    <property type="project" value="UniProtKB-KW"/>
</dbReference>
<keyword evidence="4" id="KW-0804">Transcription</keyword>
<feature type="transmembrane region" description="Helical" evidence="7">
    <location>
        <begin position="181"/>
        <end position="198"/>
    </location>
</feature>
<keyword evidence="7" id="KW-1133">Transmembrane helix</keyword>
<dbReference type="PANTHER" id="PTHR46910:SF37">
    <property type="entry name" value="ZN(II)2CYS6 TRANSCRIPTION FACTOR (EUROFUNG)"/>
    <property type="match status" value="1"/>
</dbReference>
<keyword evidence="6" id="KW-0175">Coiled coil</keyword>
<dbReference type="InterPro" id="IPR050987">
    <property type="entry name" value="AtrR-like"/>
</dbReference>
<evidence type="ECO:0000313" key="10">
    <source>
        <dbReference type="Proteomes" id="UP000788993"/>
    </source>
</evidence>
<dbReference type="CDD" id="cd12148">
    <property type="entry name" value="fungal_TF_MHR"/>
    <property type="match status" value="1"/>
</dbReference>
<reference evidence="9" key="1">
    <citation type="journal article" date="2021" name="Open Biol.">
        <title>Shared evolutionary footprints suggest mitochondrial oxidative damage underlies multiple complex I losses in fungi.</title>
        <authorList>
            <person name="Schikora-Tamarit M.A."/>
            <person name="Marcet-Houben M."/>
            <person name="Nosek J."/>
            <person name="Gabaldon T."/>
        </authorList>
    </citation>
    <scope>NUCLEOTIDE SEQUENCE</scope>
    <source>
        <strain evidence="9">NCAIM Y.01608</strain>
    </source>
</reference>
<feature type="domain" description="Xylanolytic transcriptional activator regulatory" evidence="8">
    <location>
        <begin position="186"/>
        <end position="286"/>
    </location>
</feature>
<proteinExistence type="predicted"/>
<evidence type="ECO:0000256" key="2">
    <source>
        <dbReference type="ARBA" id="ARBA00023015"/>
    </source>
</evidence>
<name>A0A9P8P3V9_9ASCO</name>
<comment type="caution">
    <text evidence="9">The sequence shown here is derived from an EMBL/GenBank/DDBJ whole genome shotgun (WGS) entry which is preliminary data.</text>
</comment>
<evidence type="ECO:0000256" key="7">
    <source>
        <dbReference type="SAM" id="Phobius"/>
    </source>
</evidence>
<comment type="subcellular location">
    <subcellularLocation>
        <location evidence="1">Nucleus</location>
    </subcellularLocation>
</comment>